<proteinExistence type="predicted"/>
<name>A0A964E592_9PROT</name>
<protein>
    <submittedName>
        <fullName evidence="1">Glycosyltransferase family 2 protein</fullName>
    </submittedName>
</protein>
<evidence type="ECO:0000313" key="1">
    <source>
        <dbReference type="EMBL" id="MCB8882465.1"/>
    </source>
</evidence>
<organism evidence="1 2">
    <name type="scientific">Acidisoma cellulosilyticum</name>
    <dbReference type="NCBI Taxonomy" id="2802395"/>
    <lineage>
        <taxon>Bacteria</taxon>
        <taxon>Pseudomonadati</taxon>
        <taxon>Pseudomonadota</taxon>
        <taxon>Alphaproteobacteria</taxon>
        <taxon>Acetobacterales</taxon>
        <taxon>Acidocellaceae</taxon>
        <taxon>Acidisoma</taxon>
    </lineage>
</organism>
<gene>
    <name evidence="1" type="ORF">ACELLULO517_19610</name>
</gene>
<dbReference type="RefSeq" id="WP_227309120.1">
    <property type="nucleotide sequence ID" value="NZ_JAESVA010000007.1"/>
</dbReference>
<accession>A0A964E592</accession>
<reference evidence="1 2" key="1">
    <citation type="journal article" date="2021" name="Microorganisms">
        <title>Acidisoma silvae sp. nov. and Acidisomacellulosilytica sp. nov., Two Acidophilic Bacteria Isolated from Decaying Wood, Hydrolyzing Cellulose and Producing Poly-3-hydroxybutyrate.</title>
        <authorList>
            <person name="Mieszkin S."/>
            <person name="Pouder E."/>
            <person name="Uroz S."/>
            <person name="Simon-Colin C."/>
            <person name="Alain K."/>
        </authorList>
    </citation>
    <scope>NUCLEOTIDE SEQUENCE [LARGE SCALE GENOMIC DNA]</scope>
    <source>
        <strain evidence="1 2">HW T5.17</strain>
    </source>
</reference>
<evidence type="ECO:0000313" key="2">
    <source>
        <dbReference type="Proteomes" id="UP000721844"/>
    </source>
</evidence>
<dbReference type="AlphaFoldDB" id="A0A964E592"/>
<dbReference type="EMBL" id="JAESVA010000007">
    <property type="protein sequence ID" value="MCB8882465.1"/>
    <property type="molecule type" value="Genomic_DNA"/>
</dbReference>
<keyword evidence="2" id="KW-1185">Reference proteome</keyword>
<sequence>MKLAAVTMVYNEPDYMDLWRRHYGAQVGPENCFVIDHGSDDGTTDDLGVVNIIRLARSPQDDDWRSKLISDFAAELLGRYDCVLYTDIDEILVADPRYHRNLADAARAMRGPVMHAIGLEVWHLAKDEPAIDLARPISDQRSWVWFNSALCKPNLIREPMRWVPGFHSVDAPLAFDKLYLFHLRYFDVERGLSRLARTRAMPWANDHAGLHQRQPDEAWLRLVRDVANLPKARDADLDTARPPLGNLLQQTIGSQLGRETDTYKIDLGIHGLSLLPIPRRFKGRF</sequence>
<dbReference type="Proteomes" id="UP000721844">
    <property type="component" value="Unassembled WGS sequence"/>
</dbReference>
<dbReference type="Pfam" id="PF13704">
    <property type="entry name" value="Glyco_tranf_2_4"/>
    <property type="match status" value="1"/>
</dbReference>
<comment type="caution">
    <text evidence="1">The sequence shown here is derived from an EMBL/GenBank/DDBJ whole genome shotgun (WGS) entry which is preliminary data.</text>
</comment>